<evidence type="ECO:0000256" key="5">
    <source>
        <dbReference type="ARBA" id="ARBA00023049"/>
    </source>
</evidence>
<proteinExistence type="inferred from homology"/>
<keyword evidence="11" id="KW-1185">Reference proteome</keyword>
<evidence type="ECO:0000256" key="7">
    <source>
        <dbReference type="SAM" id="Coils"/>
    </source>
</evidence>
<feature type="coiled-coil region" evidence="7">
    <location>
        <begin position="86"/>
        <end position="113"/>
    </location>
</feature>
<keyword evidence="3 6" id="KW-0378">Hydrolase</keyword>
<gene>
    <name evidence="10" type="ORF">P5F74_19220</name>
</gene>
<sequence>MKETVQFPMTWDLHSIFEGGSDSNEFTEFFNETNKQLDQWLDKPSVQVEELVQAIETISPRLWQTAAFVSCLAAQDVKDKQALLLAENVQEQKVKAQKLYLSLEEELRSMSDDAFNRLLTNEQVKPSAYLLKKTRSHALDKMNTEKEELATKLAKDGYHAWGSVYNEAVGRMVIPFEEDGETKMLSAGQLHNRLGSTDRQVRERASEAALHAWEEQAPLFTQTLNRLAGFRLKLYEERGWENVLKEPLELNGMTEDTLNTMWATITKNKPEFYAYMDKKATLLGVDQLSIHDVGAPLPLEDASKNTIPYEEACHLIIKHFNRFSPKMAEFAEMALREGWVEAENRSGKRPGGFCTNFPMNKETRIFMTYDGSMSNVATLAHELGHAYHSWCLKDNDVQSQKQYPMSIAETASTFAEMIVADALVDEAESSDVKKMLLENKLSRSLAFFMNIHSRFLFETRFYEERKNGMVPTERLNELMVDAQKEAYGDKLSSYDPYFWASKLHFHITGQPFYNFPYTFGYLFSMGIYARALKSETSFESAYISLLQDSGSMTVEALAEKHLNVDLTKPDFWQEAIDVVLEDIRKFQ</sequence>
<dbReference type="Pfam" id="PF01432">
    <property type="entry name" value="Peptidase_M3"/>
    <property type="match status" value="1"/>
</dbReference>
<dbReference type="PANTHER" id="PTHR34217:SF1">
    <property type="entry name" value="CARBOXYPEPTIDASE 1"/>
    <property type="match status" value="1"/>
</dbReference>
<evidence type="ECO:0000313" key="10">
    <source>
        <dbReference type="EMBL" id="MED4130243.1"/>
    </source>
</evidence>
<dbReference type="SUPFAM" id="SSF55486">
    <property type="entry name" value="Metalloproteases ('zincins'), catalytic domain"/>
    <property type="match status" value="1"/>
</dbReference>
<comment type="similarity">
    <text evidence="6">Belongs to the peptidase M3 family.</text>
</comment>
<dbReference type="InterPro" id="IPR013647">
    <property type="entry name" value="OligopepF_N_dom"/>
</dbReference>
<keyword evidence="2 6" id="KW-0479">Metal-binding</keyword>
<dbReference type="InterPro" id="IPR001333">
    <property type="entry name" value="Peptidase_M32_Taq"/>
</dbReference>
<evidence type="ECO:0000256" key="4">
    <source>
        <dbReference type="ARBA" id="ARBA00022833"/>
    </source>
</evidence>
<organism evidence="10 11">
    <name type="scientific">Shouchella miscanthi</name>
    <dbReference type="NCBI Taxonomy" id="2598861"/>
    <lineage>
        <taxon>Bacteria</taxon>
        <taxon>Bacillati</taxon>
        <taxon>Bacillota</taxon>
        <taxon>Bacilli</taxon>
        <taxon>Bacillales</taxon>
        <taxon>Bacillaceae</taxon>
        <taxon>Shouchella</taxon>
    </lineage>
</organism>
<dbReference type="EMBL" id="JAROAS010000062">
    <property type="protein sequence ID" value="MED4130243.1"/>
    <property type="molecule type" value="Genomic_DNA"/>
</dbReference>
<comment type="cofactor">
    <cofactor evidence="6">
        <name>Zn(2+)</name>
        <dbReference type="ChEBI" id="CHEBI:29105"/>
    </cofactor>
    <text evidence="6">Binds 1 zinc ion.</text>
</comment>
<dbReference type="InterPro" id="IPR011977">
    <property type="entry name" value="Pept_M3B_clade3"/>
</dbReference>
<evidence type="ECO:0000313" key="11">
    <source>
        <dbReference type="Proteomes" id="UP001341820"/>
    </source>
</evidence>
<dbReference type="CDD" id="cd09607">
    <property type="entry name" value="M3B_PepF"/>
    <property type="match status" value="1"/>
</dbReference>
<feature type="domain" description="Peptidase M3A/M3B catalytic" evidence="8">
    <location>
        <begin position="196"/>
        <end position="576"/>
    </location>
</feature>
<evidence type="ECO:0000256" key="3">
    <source>
        <dbReference type="ARBA" id="ARBA00022801"/>
    </source>
</evidence>
<dbReference type="InterPro" id="IPR034006">
    <property type="entry name" value="M3B_PepF_2"/>
</dbReference>
<accession>A0ABU6NPY5</accession>
<protein>
    <submittedName>
        <fullName evidence="10">M3 family oligoendopeptidase</fullName>
    </submittedName>
</protein>
<dbReference type="Gene3D" id="1.10.1370.30">
    <property type="match status" value="1"/>
</dbReference>
<dbReference type="InterPro" id="IPR001567">
    <property type="entry name" value="Pept_M3A_M3B_dom"/>
</dbReference>
<keyword evidence="1 6" id="KW-0645">Protease</keyword>
<dbReference type="Pfam" id="PF08439">
    <property type="entry name" value="Peptidase_M3_N"/>
    <property type="match status" value="1"/>
</dbReference>
<name>A0ABU6NPY5_9BACI</name>
<reference evidence="10 11" key="1">
    <citation type="submission" date="2023-03" db="EMBL/GenBank/DDBJ databases">
        <title>Bacillus Genome Sequencing.</title>
        <authorList>
            <person name="Dunlap C."/>
        </authorList>
    </citation>
    <scope>NUCLEOTIDE SEQUENCE [LARGE SCALE GENOMIC DNA]</scope>
    <source>
        <strain evidence="10 11">B-4107</strain>
    </source>
</reference>
<evidence type="ECO:0000259" key="8">
    <source>
        <dbReference type="Pfam" id="PF01432"/>
    </source>
</evidence>
<evidence type="ECO:0000259" key="9">
    <source>
        <dbReference type="Pfam" id="PF08439"/>
    </source>
</evidence>
<evidence type="ECO:0000256" key="2">
    <source>
        <dbReference type="ARBA" id="ARBA00022723"/>
    </source>
</evidence>
<dbReference type="RefSeq" id="WP_328238850.1">
    <property type="nucleotide sequence ID" value="NZ_JAROAS010000062.1"/>
</dbReference>
<comment type="caution">
    <text evidence="10">The sequence shown here is derived from an EMBL/GenBank/DDBJ whole genome shotgun (WGS) entry which is preliminary data.</text>
</comment>
<keyword evidence="4 6" id="KW-0862">Zinc</keyword>
<evidence type="ECO:0000256" key="1">
    <source>
        <dbReference type="ARBA" id="ARBA00022670"/>
    </source>
</evidence>
<feature type="domain" description="Oligopeptidase F N-terminal" evidence="9">
    <location>
        <begin position="106"/>
        <end position="172"/>
    </location>
</feature>
<keyword evidence="5 6" id="KW-0482">Metalloprotease</keyword>
<dbReference type="NCBIfam" id="TIGR02290">
    <property type="entry name" value="M3_fam_3"/>
    <property type="match status" value="1"/>
</dbReference>
<evidence type="ECO:0000256" key="6">
    <source>
        <dbReference type="RuleBase" id="RU003435"/>
    </source>
</evidence>
<keyword evidence="7" id="KW-0175">Coiled coil</keyword>
<dbReference type="Proteomes" id="UP001341820">
    <property type="component" value="Unassembled WGS sequence"/>
</dbReference>
<dbReference type="PANTHER" id="PTHR34217">
    <property type="entry name" value="METAL-DEPENDENT CARBOXYPEPTIDASE"/>
    <property type="match status" value="1"/>
</dbReference>